<gene>
    <name evidence="1" type="ORF">Cflav_PD1598</name>
</gene>
<name>B9XLX8_PEDPL</name>
<sequence length="195" mass="21106" precursor="true">MVSVNQGVAKKRNKKRLFLTILSCLFVFGGTVYGYYRYKFPYGSSHCCIVQFGLALRMYAADNHGKFPAGGATPEASLALLGTGGYLGGDNAGAYLLRGKTVPLEVTLKAIQQGTLNSNSTGWHYVEGLTEADDQRIAIVWDKVGLGHNGQRLKNGGHEVLLLDGSHSLVNGSKWTEFLEQQKELLAHGTKSASK</sequence>
<accession>B9XLX8</accession>
<keyword evidence="2" id="KW-1185">Reference proteome</keyword>
<organism evidence="1 2">
    <name type="scientific">Pedosphaera parvula (strain Ellin514)</name>
    <dbReference type="NCBI Taxonomy" id="320771"/>
    <lineage>
        <taxon>Bacteria</taxon>
        <taxon>Pseudomonadati</taxon>
        <taxon>Verrucomicrobiota</taxon>
        <taxon>Pedosphaerae</taxon>
        <taxon>Pedosphaerales</taxon>
        <taxon>Pedosphaeraceae</taxon>
        <taxon>Pedosphaera</taxon>
    </lineage>
</organism>
<comment type="caution">
    <text evidence="1">The sequence shown here is derived from an EMBL/GenBank/DDBJ whole genome shotgun (WGS) entry which is preliminary data.</text>
</comment>
<dbReference type="RefSeq" id="WP_007416817.1">
    <property type="nucleotide sequence ID" value="NZ_ABOX02000032.1"/>
</dbReference>
<dbReference type="Proteomes" id="UP000003688">
    <property type="component" value="Unassembled WGS sequence"/>
</dbReference>
<protein>
    <submittedName>
        <fullName evidence="1">Uncharacterized protein</fullName>
    </submittedName>
</protein>
<proteinExistence type="predicted"/>
<dbReference type="EMBL" id="ABOX02000032">
    <property type="protein sequence ID" value="EEF59106.1"/>
    <property type="molecule type" value="Genomic_DNA"/>
</dbReference>
<evidence type="ECO:0000313" key="2">
    <source>
        <dbReference type="Proteomes" id="UP000003688"/>
    </source>
</evidence>
<dbReference type="AlphaFoldDB" id="B9XLX8"/>
<evidence type="ECO:0000313" key="1">
    <source>
        <dbReference type="EMBL" id="EEF59106.1"/>
    </source>
</evidence>
<reference evidence="1 2" key="1">
    <citation type="journal article" date="2011" name="J. Bacteriol.">
        <title>Genome sequence of 'Pedosphaera parvula' Ellin514, an aerobic Verrucomicrobial isolate from pasture soil.</title>
        <authorList>
            <person name="Kant R."/>
            <person name="van Passel M.W."/>
            <person name="Sangwan P."/>
            <person name="Palva A."/>
            <person name="Lucas S."/>
            <person name="Copeland A."/>
            <person name="Lapidus A."/>
            <person name="Glavina Del Rio T."/>
            <person name="Dalin E."/>
            <person name="Tice H."/>
            <person name="Bruce D."/>
            <person name="Goodwin L."/>
            <person name="Pitluck S."/>
            <person name="Chertkov O."/>
            <person name="Larimer F.W."/>
            <person name="Land M.L."/>
            <person name="Hauser L."/>
            <person name="Brettin T.S."/>
            <person name="Detter J.C."/>
            <person name="Han S."/>
            <person name="de Vos W.M."/>
            <person name="Janssen P.H."/>
            <person name="Smidt H."/>
        </authorList>
    </citation>
    <scope>NUCLEOTIDE SEQUENCE [LARGE SCALE GENOMIC DNA]</scope>
    <source>
        <strain evidence="1 2">Ellin514</strain>
    </source>
</reference>